<reference evidence="2" key="1">
    <citation type="journal article" date="2019" name="Int. J. Syst. Evol. Microbiol.">
        <title>The Global Catalogue of Microorganisms (GCM) 10K type strain sequencing project: providing services to taxonomists for standard genome sequencing and annotation.</title>
        <authorList>
            <consortium name="The Broad Institute Genomics Platform"/>
            <consortium name="The Broad Institute Genome Sequencing Center for Infectious Disease"/>
            <person name="Wu L."/>
            <person name="Ma J."/>
        </authorList>
    </citation>
    <scope>NUCLEOTIDE SEQUENCE [LARGE SCALE GENOMIC DNA]</scope>
    <source>
        <strain evidence="2">CCUG 36956</strain>
    </source>
</reference>
<accession>A0ABW2J7Y0</accession>
<dbReference type="EMBL" id="JBHTCC010000003">
    <property type="protein sequence ID" value="MFC7299639.1"/>
    <property type="molecule type" value="Genomic_DNA"/>
</dbReference>
<organism evidence="1 2">
    <name type="scientific">Herminiimonas aquatilis</name>
    <dbReference type="NCBI Taxonomy" id="345342"/>
    <lineage>
        <taxon>Bacteria</taxon>
        <taxon>Pseudomonadati</taxon>
        <taxon>Pseudomonadota</taxon>
        <taxon>Betaproteobacteria</taxon>
        <taxon>Burkholderiales</taxon>
        <taxon>Oxalobacteraceae</taxon>
        <taxon>Herminiimonas</taxon>
    </lineage>
</organism>
<sequence length="145" mass="16172">MSVSSESRTATRTISMTARDVTRRMVLMFCATAMALFTMQAFAHHGWTWAEEEQSELKGTITEISMAPPHPAMRVKAQDGRLWQVDLGNPNQTQRSGFTGDTAKAGDDITVLGNRSKEPNKAHIKAVRITVGGKQYDMYPERIKE</sequence>
<dbReference type="Pfam" id="PF19649">
    <property type="entry name" value="DUF6152"/>
    <property type="match status" value="1"/>
</dbReference>
<proteinExistence type="predicted"/>
<name>A0ABW2J7Y0_9BURK</name>
<protein>
    <submittedName>
        <fullName evidence="1">DUF6152 family protein</fullName>
    </submittedName>
</protein>
<keyword evidence="2" id="KW-1185">Reference proteome</keyword>
<dbReference type="Proteomes" id="UP001596379">
    <property type="component" value="Unassembled WGS sequence"/>
</dbReference>
<dbReference type="InterPro" id="IPR046150">
    <property type="entry name" value="DUF6152"/>
</dbReference>
<comment type="caution">
    <text evidence="1">The sequence shown here is derived from an EMBL/GenBank/DDBJ whole genome shotgun (WGS) entry which is preliminary data.</text>
</comment>
<dbReference type="RefSeq" id="WP_382235812.1">
    <property type="nucleotide sequence ID" value="NZ_JBHTCC010000003.1"/>
</dbReference>
<gene>
    <name evidence="1" type="ORF">ACFQO0_14445</name>
</gene>
<evidence type="ECO:0000313" key="2">
    <source>
        <dbReference type="Proteomes" id="UP001596379"/>
    </source>
</evidence>
<evidence type="ECO:0000313" key="1">
    <source>
        <dbReference type="EMBL" id="MFC7299639.1"/>
    </source>
</evidence>